<dbReference type="RefSeq" id="XP_018132414.1">
    <property type="nucleotide sequence ID" value="XM_018272826.2"/>
</dbReference>
<evidence type="ECO:0000256" key="1">
    <source>
        <dbReference type="SAM" id="MobiDB-lite"/>
    </source>
</evidence>
<reference evidence="2 3" key="1">
    <citation type="submission" date="2016-03" db="EMBL/GenBank/DDBJ databases">
        <title>Comparative genomics of Pseudogymnoascus destructans, the fungus causing white-nose syndrome of bats.</title>
        <authorList>
            <person name="Palmer J.M."/>
            <person name="Drees K.P."/>
            <person name="Foster J.T."/>
            <person name="Lindner D.L."/>
        </authorList>
    </citation>
    <scope>NUCLEOTIDE SEQUENCE [LARGE SCALE GENOMIC DNA]</scope>
    <source>
        <strain evidence="2 3">UAMH 10579</strain>
    </source>
</reference>
<organism evidence="2 3">
    <name type="scientific">Pseudogymnoascus verrucosus</name>
    <dbReference type="NCBI Taxonomy" id="342668"/>
    <lineage>
        <taxon>Eukaryota</taxon>
        <taxon>Fungi</taxon>
        <taxon>Dikarya</taxon>
        <taxon>Ascomycota</taxon>
        <taxon>Pezizomycotina</taxon>
        <taxon>Leotiomycetes</taxon>
        <taxon>Thelebolales</taxon>
        <taxon>Thelebolaceae</taxon>
        <taxon>Pseudogymnoascus</taxon>
    </lineage>
</organism>
<dbReference type="AlphaFoldDB" id="A0A1B8GS82"/>
<dbReference type="GeneID" id="28836717"/>
<accession>A0A1B8GS82</accession>
<feature type="compositionally biased region" description="Basic and acidic residues" evidence="1">
    <location>
        <begin position="18"/>
        <end position="27"/>
    </location>
</feature>
<name>A0A1B8GS82_9PEZI</name>
<reference evidence="3" key="2">
    <citation type="journal article" date="2018" name="Nat. Commun.">
        <title>Extreme sensitivity to ultraviolet light in the fungal pathogen causing white-nose syndrome of bats.</title>
        <authorList>
            <person name="Palmer J.M."/>
            <person name="Drees K.P."/>
            <person name="Foster J.T."/>
            <person name="Lindner D.L."/>
        </authorList>
    </citation>
    <scope>NUCLEOTIDE SEQUENCE [LARGE SCALE GENOMIC DNA]</scope>
    <source>
        <strain evidence="3">UAMH 10579</strain>
    </source>
</reference>
<dbReference type="OrthoDB" id="3438684at2759"/>
<gene>
    <name evidence="2" type="ORF">VE01_03331</name>
</gene>
<dbReference type="EMBL" id="KV460215">
    <property type="protein sequence ID" value="OBT98681.1"/>
    <property type="molecule type" value="Genomic_DNA"/>
</dbReference>
<feature type="region of interest" description="Disordered" evidence="1">
    <location>
        <begin position="1"/>
        <end position="39"/>
    </location>
</feature>
<evidence type="ECO:0000313" key="3">
    <source>
        <dbReference type="Proteomes" id="UP000091956"/>
    </source>
</evidence>
<proteinExistence type="predicted"/>
<keyword evidence="3" id="KW-1185">Reference proteome</keyword>
<protein>
    <submittedName>
        <fullName evidence="2">Uncharacterized protein</fullName>
    </submittedName>
</protein>
<evidence type="ECO:0000313" key="2">
    <source>
        <dbReference type="EMBL" id="OBT98681.1"/>
    </source>
</evidence>
<sequence>MDEPTKPEVGDPTTLNDVKNKDSHEQFDPFQEPENSPQDITDEFSKAMATALPDVLADISTDPGAVSRLRAFLAIVREETFRFMDPKEPPFLSQFFNFTEIEIKDADCSNDDFAEYKSFVQTAGEVGRRTTLTDYLIARKFQPLVQQQRQVDFTIAQMVQLRVDLKQAKRFVEYIVYGPLFFVTHKRANQIKAGDLDVNSILDDILLVKEQHSSSIFARRSMVSKTQFTDTLKLGLSQIRDRFYDVTKAKQDYLYEKDNERKLLADNSKVFLWDLIFNKYHPLTVPWRL</sequence>
<dbReference type="Proteomes" id="UP000091956">
    <property type="component" value="Unassembled WGS sequence"/>
</dbReference>